<feature type="domain" description="Nephrocystin 3-like N-terminal" evidence="2">
    <location>
        <begin position="243"/>
        <end position="429"/>
    </location>
</feature>
<gene>
    <name evidence="4" type="ORF">HII31_04231</name>
</gene>
<feature type="domain" description="DUF7791" evidence="3">
    <location>
        <begin position="539"/>
        <end position="682"/>
    </location>
</feature>
<evidence type="ECO:0008006" key="6">
    <source>
        <dbReference type="Google" id="ProtNLM"/>
    </source>
</evidence>
<accession>A0A8H6RNU1</accession>
<dbReference type="Gene3D" id="3.40.50.300">
    <property type="entry name" value="P-loop containing nucleotide triphosphate hydrolases"/>
    <property type="match status" value="1"/>
</dbReference>
<dbReference type="Pfam" id="PF24883">
    <property type="entry name" value="NPHP3_N"/>
    <property type="match status" value="1"/>
</dbReference>
<organism evidence="4 5">
    <name type="scientific">Pseudocercospora fuligena</name>
    <dbReference type="NCBI Taxonomy" id="685502"/>
    <lineage>
        <taxon>Eukaryota</taxon>
        <taxon>Fungi</taxon>
        <taxon>Dikarya</taxon>
        <taxon>Ascomycota</taxon>
        <taxon>Pezizomycotina</taxon>
        <taxon>Dothideomycetes</taxon>
        <taxon>Dothideomycetidae</taxon>
        <taxon>Mycosphaerellales</taxon>
        <taxon>Mycosphaerellaceae</taxon>
        <taxon>Pseudocercospora</taxon>
    </lineage>
</organism>
<reference evidence="4" key="1">
    <citation type="submission" date="2020-04" db="EMBL/GenBank/DDBJ databases">
        <title>Draft genome resource of the tomato pathogen Pseudocercospora fuligena.</title>
        <authorList>
            <person name="Zaccaron A."/>
        </authorList>
    </citation>
    <scope>NUCLEOTIDE SEQUENCE</scope>
    <source>
        <strain evidence="4">PF001</strain>
    </source>
</reference>
<evidence type="ECO:0000259" key="2">
    <source>
        <dbReference type="Pfam" id="PF24883"/>
    </source>
</evidence>
<dbReference type="EMBL" id="JABCIY010000061">
    <property type="protein sequence ID" value="KAF7194426.1"/>
    <property type="molecule type" value="Genomic_DNA"/>
</dbReference>
<keyword evidence="5" id="KW-1185">Reference proteome</keyword>
<proteinExistence type="predicted"/>
<dbReference type="InterPro" id="IPR056693">
    <property type="entry name" value="DUF7791"/>
</dbReference>
<dbReference type="Pfam" id="PF25053">
    <property type="entry name" value="DUF7791"/>
    <property type="match status" value="1"/>
</dbReference>
<evidence type="ECO:0000313" key="4">
    <source>
        <dbReference type="EMBL" id="KAF7194426.1"/>
    </source>
</evidence>
<dbReference type="OrthoDB" id="3650613at2759"/>
<dbReference type="InterPro" id="IPR027417">
    <property type="entry name" value="P-loop_NTPase"/>
</dbReference>
<keyword evidence="1" id="KW-0677">Repeat</keyword>
<dbReference type="SUPFAM" id="SSF52540">
    <property type="entry name" value="P-loop containing nucleoside triphosphate hydrolases"/>
    <property type="match status" value="1"/>
</dbReference>
<sequence length="774" mass="88720">MNPFDALSAAAAIAQLLDYGITLTSRAVQIYRSPNGTSKELLEVERMASSFRDRAEETLMKAQRPETTGQPLDQGQIGLLSVAVACKDNVAGLLQLLQQLKPAGQKTFAKSWYMAYKIDRRHRQIEWFQRGIEELRKQLNEHILTLISDRQCILATALRQMDRKNREFETQLLAKVDNCRSELLDAIQGPTQHQKSCTELGIILRDLERESRLAAARQTVLASLRFDTMEARSENIKSAYTSTYEWIFEEQSSDTSPPIRFRNWLEGGEDIYWITGKAGSGKSTLMKHIANHPQTRTALRTWAGDMKLFIATHYFWSPGTMMQKSQRGLLQSMLYEILRQCPELIHSVCSSRWDLLATENDSGCLPWRISELSECIDVLSKQQLSYGVGQACFCLFIDGLDEYEGDREDIVSLLKRLVGSSVKICASSRPWEVFEGAFKASTELHYRLDLHEHTAGDIVNVAHQELDSYLLERSKDGEELAKFIDEITTKAQGVFLWVSLVLKELIKSFRHADGIAILRRRLEEIPPGLTEYFNHIFRNIDPFYEQETARIFLVCLRAYEPLSVNAFGMLAMDKPELFATSEPIASKYIWFDDTNLEHVRKQVNGRCQDLLEVDLRRHSGRMYWDTQLLSRSRSLHRVQFLHRTVRDFLANEDMHDMLKKRAGPTFNPSITLTAVYISLIKKTLSLFRGHRITLLQNWSNLALVHARDVERELGRTMLKTIAELDDSMCCVFPESEYHWTNWTAGLRLSDMNDPQTILSDLVGSDVASSDRKIP</sequence>
<evidence type="ECO:0000259" key="3">
    <source>
        <dbReference type="Pfam" id="PF25053"/>
    </source>
</evidence>
<dbReference type="PANTHER" id="PTHR10039:SF5">
    <property type="entry name" value="NACHT DOMAIN-CONTAINING PROTEIN"/>
    <property type="match status" value="1"/>
</dbReference>
<comment type="caution">
    <text evidence="4">The sequence shown here is derived from an EMBL/GenBank/DDBJ whole genome shotgun (WGS) entry which is preliminary data.</text>
</comment>
<protein>
    <recommendedName>
        <fullName evidence="6">NACHT domain-containing protein</fullName>
    </recommendedName>
</protein>
<dbReference type="Proteomes" id="UP000660729">
    <property type="component" value="Unassembled WGS sequence"/>
</dbReference>
<dbReference type="PANTHER" id="PTHR10039">
    <property type="entry name" value="AMELOGENIN"/>
    <property type="match status" value="1"/>
</dbReference>
<evidence type="ECO:0000256" key="1">
    <source>
        <dbReference type="ARBA" id="ARBA00022737"/>
    </source>
</evidence>
<dbReference type="AlphaFoldDB" id="A0A8H6RNU1"/>
<name>A0A8H6RNU1_9PEZI</name>
<dbReference type="InterPro" id="IPR056884">
    <property type="entry name" value="NPHP3-like_N"/>
</dbReference>
<evidence type="ECO:0000313" key="5">
    <source>
        <dbReference type="Proteomes" id="UP000660729"/>
    </source>
</evidence>